<reference evidence="3" key="1">
    <citation type="journal article" date="2020" name="Stud. Mycol.">
        <title>101 Dothideomycetes genomes: a test case for predicting lifestyles and emergence of pathogens.</title>
        <authorList>
            <person name="Haridas S."/>
            <person name="Albert R."/>
            <person name="Binder M."/>
            <person name="Bloem J."/>
            <person name="Labutti K."/>
            <person name="Salamov A."/>
            <person name="Andreopoulos B."/>
            <person name="Baker S."/>
            <person name="Barry K."/>
            <person name="Bills G."/>
            <person name="Bluhm B."/>
            <person name="Cannon C."/>
            <person name="Castanera R."/>
            <person name="Culley D."/>
            <person name="Daum C."/>
            <person name="Ezra D."/>
            <person name="Gonzalez J."/>
            <person name="Henrissat B."/>
            <person name="Kuo A."/>
            <person name="Liang C."/>
            <person name="Lipzen A."/>
            <person name="Lutzoni F."/>
            <person name="Magnuson J."/>
            <person name="Mondo S."/>
            <person name="Nolan M."/>
            <person name="Ohm R."/>
            <person name="Pangilinan J."/>
            <person name="Park H.-J."/>
            <person name="Ramirez L."/>
            <person name="Alfaro M."/>
            <person name="Sun H."/>
            <person name="Tritt A."/>
            <person name="Yoshinaga Y."/>
            <person name="Zwiers L.-H."/>
            <person name="Turgeon B."/>
            <person name="Goodwin S."/>
            <person name="Spatafora J."/>
            <person name="Crous P."/>
            <person name="Grigoriev I."/>
        </authorList>
    </citation>
    <scope>NUCLEOTIDE SEQUENCE</scope>
    <source>
        <strain evidence="3">CBS 675.92</strain>
    </source>
</reference>
<dbReference type="OrthoDB" id="2586582at2759"/>
<dbReference type="PANTHER" id="PTHR33630">
    <property type="entry name" value="CUTINASE RV1984C-RELATED-RELATED"/>
    <property type="match status" value="1"/>
</dbReference>
<evidence type="ECO:0000256" key="1">
    <source>
        <dbReference type="ARBA" id="ARBA00022801"/>
    </source>
</evidence>
<dbReference type="InterPro" id="IPR000675">
    <property type="entry name" value="Cutinase/axe"/>
</dbReference>
<dbReference type="SMART" id="SM01110">
    <property type="entry name" value="Cutinase"/>
    <property type="match status" value="1"/>
</dbReference>
<dbReference type="AlphaFoldDB" id="A0A6A5TT15"/>
<dbReference type="Gene3D" id="3.40.50.1820">
    <property type="entry name" value="alpha/beta hydrolase"/>
    <property type="match status" value="1"/>
</dbReference>
<dbReference type="GO" id="GO:0052689">
    <property type="term" value="F:carboxylic ester hydrolase activity"/>
    <property type="evidence" value="ECO:0007669"/>
    <property type="project" value="UniProtKB-ARBA"/>
</dbReference>
<feature type="non-terminal residue" evidence="3">
    <location>
        <position position="1"/>
    </location>
</feature>
<dbReference type="InterPro" id="IPR029058">
    <property type="entry name" value="AB_hydrolase_fold"/>
</dbReference>
<keyword evidence="2" id="KW-1015">Disulfide bond</keyword>
<name>A0A6A5TT15_9PLEO</name>
<dbReference type="PANTHER" id="PTHR33630:SF13">
    <property type="entry name" value="ACETYLXYLAN ESTERASE"/>
    <property type="match status" value="1"/>
</dbReference>
<dbReference type="Proteomes" id="UP000800035">
    <property type="component" value="Unassembled WGS sequence"/>
</dbReference>
<protein>
    <submittedName>
        <fullName evidence="3">Alpha/beta-hydrolase</fullName>
    </submittedName>
</protein>
<dbReference type="EMBL" id="ML977013">
    <property type="protein sequence ID" value="KAF1952087.1"/>
    <property type="molecule type" value="Genomic_DNA"/>
</dbReference>
<organism evidence="3 4">
    <name type="scientific">Byssothecium circinans</name>
    <dbReference type="NCBI Taxonomy" id="147558"/>
    <lineage>
        <taxon>Eukaryota</taxon>
        <taxon>Fungi</taxon>
        <taxon>Dikarya</taxon>
        <taxon>Ascomycota</taxon>
        <taxon>Pezizomycotina</taxon>
        <taxon>Dothideomycetes</taxon>
        <taxon>Pleosporomycetidae</taxon>
        <taxon>Pleosporales</taxon>
        <taxon>Massarineae</taxon>
        <taxon>Massarinaceae</taxon>
        <taxon>Byssothecium</taxon>
    </lineage>
</organism>
<evidence type="ECO:0000256" key="2">
    <source>
        <dbReference type="ARBA" id="ARBA00023157"/>
    </source>
</evidence>
<evidence type="ECO:0000313" key="4">
    <source>
        <dbReference type="Proteomes" id="UP000800035"/>
    </source>
</evidence>
<dbReference type="Pfam" id="PF01083">
    <property type="entry name" value="Cutinase"/>
    <property type="match status" value="1"/>
</dbReference>
<gene>
    <name evidence="3" type="ORF">CC80DRAFT_362071</name>
</gene>
<sequence>TYHAFIARGSDSGYPSHLGPLAKLVCGNLTSTSTDSNNNATCGYENIIYPANSSWSGSESIWCESAAIGAKAGQARMRGYAARCPDAKLILLGFSQGASVGLDMLGGGGGEVFNCGQTSNEAMDPETSPGSHIVAAAVFGAVHCSAHQNYSVQNGGEKYNGSTPRSAEQLAALNRYSTVLREYCNAGDPICAPASAGHDTKNHLSYFDKYNDDAAQFIVEEAR</sequence>
<keyword evidence="1 3" id="KW-0378">Hydrolase</keyword>
<dbReference type="SUPFAM" id="SSF53474">
    <property type="entry name" value="alpha/beta-Hydrolases"/>
    <property type="match status" value="1"/>
</dbReference>
<proteinExistence type="predicted"/>
<keyword evidence="4" id="KW-1185">Reference proteome</keyword>
<evidence type="ECO:0000313" key="3">
    <source>
        <dbReference type="EMBL" id="KAF1952087.1"/>
    </source>
</evidence>
<feature type="non-terminal residue" evidence="3">
    <location>
        <position position="223"/>
    </location>
</feature>
<accession>A0A6A5TT15</accession>